<keyword evidence="4" id="KW-1185">Reference proteome</keyword>
<sequence length="496" mass="53861">MASYKTPQAGWANALVGTPPSQPPYVPYRDSEKGQESPLLAAVPSYESVNTANLAAAPLPQAAPPRRSRVDKFWTRVGYCLALTLVCVFLAPRVYHRVQNAVSYGEHSGIMHGFPGAASDHPECVENARWSNHDEELEHHHGADVYPHDFRHLVKTSFNLPLNSELLYFLAHGTLSHGAIEIIDDGENGDDKVVVDVSLLYIHDVALEKVEVCRLHRGSSGNGVGIFSPHSLPPHHHHDEYRTHFSVTVHLPNGAGNRHFYEAFETDMPIFVHHVGDLDESAAFGKINFKTSNSPIHVQSLTTEVGRVQTSNSPIDGKIAASKALDLHSSNGPLKVDITLSNKDGAASKLVLHTTNSPIRSGITLVSLKEDGNGGSFDINASSSNGPVDLIFPSAPTDSTLKLDTHTSNSPIRVTLHKSYEGSYDMQTSRWSQPTLNYDEGVEDPAGRGRRRVVETHTYGKGRASGNVKWTGGDANARETGSVKLSTSNAGLHLNL</sequence>
<evidence type="ECO:0000256" key="1">
    <source>
        <dbReference type="SAM" id="MobiDB-lite"/>
    </source>
</evidence>
<proteinExistence type="predicted"/>
<dbReference type="EMBL" id="RWJN01000254">
    <property type="protein sequence ID" value="TCD64134.1"/>
    <property type="molecule type" value="Genomic_DNA"/>
</dbReference>
<protein>
    <submittedName>
        <fullName evidence="3">Uncharacterized protein</fullName>
    </submittedName>
</protein>
<keyword evidence="2" id="KW-0812">Transmembrane</keyword>
<dbReference type="Proteomes" id="UP000292702">
    <property type="component" value="Unassembled WGS sequence"/>
</dbReference>
<gene>
    <name evidence="3" type="ORF">EIP91_004516</name>
</gene>
<dbReference type="OrthoDB" id="5570013at2759"/>
<comment type="caution">
    <text evidence="3">The sequence shown here is derived from an EMBL/GenBank/DDBJ whole genome shotgun (WGS) entry which is preliminary data.</text>
</comment>
<evidence type="ECO:0000256" key="2">
    <source>
        <dbReference type="SAM" id="Phobius"/>
    </source>
</evidence>
<accession>A0A4R0RP36</accession>
<dbReference type="AlphaFoldDB" id="A0A4R0RP36"/>
<organism evidence="3 4">
    <name type="scientific">Steccherinum ochraceum</name>
    <dbReference type="NCBI Taxonomy" id="92696"/>
    <lineage>
        <taxon>Eukaryota</taxon>
        <taxon>Fungi</taxon>
        <taxon>Dikarya</taxon>
        <taxon>Basidiomycota</taxon>
        <taxon>Agaricomycotina</taxon>
        <taxon>Agaricomycetes</taxon>
        <taxon>Polyporales</taxon>
        <taxon>Steccherinaceae</taxon>
        <taxon>Steccherinum</taxon>
    </lineage>
</organism>
<reference evidence="3 4" key="1">
    <citation type="submission" date="2018-11" db="EMBL/GenBank/DDBJ databases">
        <title>Genome assembly of Steccherinum ochraceum LE-BIN_3174, the white-rot fungus of the Steccherinaceae family (The Residual Polyporoid clade, Polyporales, Basidiomycota).</title>
        <authorList>
            <person name="Fedorova T.V."/>
            <person name="Glazunova O.A."/>
            <person name="Landesman E.O."/>
            <person name="Moiseenko K.V."/>
            <person name="Psurtseva N.V."/>
            <person name="Savinova O.S."/>
            <person name="Shakhova N.V."/>
            <person name="Tyazhelova T.V."/>
            <person name="Vasina D.V."/>
        </authorList>
    </citation>
    <scope>NUCLEOTIDE SEQUENCE [LARGE SCALE GENOMIC DNA]</scope>
    <source>
        <strain evidence="3 4">LE-BIN_3174</strain>
    </source>
</reference>
<keyword evidence="2" id="KW-1133">Transmembrane helix</keyword>
<feature type="transmembrane region" description="Helical" evidence="2">
    <location>
        <begin position="73"/>
        <end position="91"/>
    </location>
</feature>
<evidence type="ECO:0000313" key="4">
    <source>
        <dbReference type="Proteomes" id="UP000292702"/>
    </source>
</evidence>
<feature type="region of interest" description="Disordered" evidence="1">
    <location>
        <begin position="1"/>
        <end position="32"/>
    </location>
</feature>
<dbReference type="STRING" id="92696.A0A4R0RP36"/>
<name>A0A4R0RP36_9APHY</name>
<keyword evidence="2" id="KW-0472">Membrane</keyword>
<feature type="region of interest" description="Disordered" evidence="1">
    <location>
        <begin position="457"/>
        <end position="479"/>
    </location>
</feature>
<evidence type="ECO:0000313" key="3">
    <source>
        <dbReference type="EMBL" id="TCD64134.1"/>
    </source>
</evidence>